<organism evidence="1 2">
    <name type="scientific">Lacrimispora xylanisolvens</name>
    <dbReference type="NCBI Taxonomy" id="384636"/>
    <lineage>
        <taxon>Bacteria</taxon>
        <taxon>Bacillati</taxon>
        <taxon>Bacillota</taxon>
        <taxon>Clostridia</taxon>
        <taxon>Lachnospirales</taxon>
        <taxon>Lachnospiraceae</taxon>
        <taxon>Lacrimispora</taxon>
    </lineage>
</organism>
<dbReference type="Proteomes" id="UP000237749">
    <property type="component" value="Unassembled WGS sequence"/>
</dbReference>
<keyword evidence="2" id="KW-1185">Reference proteome</keyword>
<accession>A0A2S6HSK1</accession>
<comment type="caution">
    <text evidence="1">The sequence shown here is derived from an EMBL/GenBank/DDBJ whole genome shotgun (WGS) entry which is preliminary data.</text>
</comment>
<name>A0A2S6HSK1_9FIRM</name>
<evidence type="ECO:0000313" key="1">
    <source>
        <dbReference type="EMBL" id="PPK80662.1"/>
    </source>
</evidence>
<dbReference type="EMBL" id="PTJA01000006">
    <property type="protein sequence ID" value="PPK80662.1"/>
    <property type="molecule type" value="Genomic_DNA"/>
</dbReference>
<dbReference type="AlphaFoldDB" id="A0A2S6HSK1"/>
<protein>
    <submittedName>
        <fullName evidence="1">Uncharacterized protein</fullName>
    </submittedName>
</protein>
<gene>
    <name evidence="1" type="ORF">BXY41_106252</name>
</gene>
<reference evidence="1 2" key="1">
    <citation type="submission" date="2018-02" db="EMBL/GenBank/DDBJ databases">
        <title>Genomic Encyclopedia of Archaeal and Bacterial Type Strains, Phase II (KMG-II): from individual species to whole genera.</title>
        <authorList>
            <person name="Goeker M."/>
        </authorList>
    </citation>
    <scope>NUCLEOTIDE SEQUENCE [LARGE SCALE GENOMIC DNA]</scope>
    <source>
        <strain evidence="1 2">DSM 3808</strain>
    </source>
</reference>
<dbReference type="RefSeq" id="WP_104437344.1">
    <property type="nucleotide sequence ID" value="NZ_PTJA01000006.1"/>
</dbReference>
<sequence length="221" mass="25550">MKWQECFKKYDYRSLITEDGVLDIGMFLIDGKVPGELRQIYESKYGDELFLILQPKPGTNMNTFCTSWDDHIMAFVNFGELREGGHEAVKKLQYNITQIILYTEKKGICETGNLPLMNRPDSFTEEKSVSVSRKIFIPCGSNDNFDSDSRILLPFWYDELKGEIFNQENEENLTSLLPDNGTASFLCKERIKIDHRARSNSADQLNFTEEEFVAVKGWLEL</sequence>
<evidence type="ECO:0000313" key="2">
    <source>
        <dbReference type="Proteomes" id="UP000237749"/>
    </source>
</evidence>
<proteinExistence type="predicted"/>